<keyword evidence="3" id="KW-1185">Reference proteome</keyword>
<comment type="caution">
    <text evidence="2">The sequence shown here is derived from an EMBL/GenBank/DDBJ whole genome shotgun (WGS) entry which is preliminary data.</text>
</comment>
<reference evidence="2 3" key="1">
    <citation type="submission" date="2019-03" db="EMBL/GenBank/DDBJ databases">
        <title>Sequencing the genomes of 1000 actinobacteria strains.</title>
        <authorList>
            <person name="Klenk H.-P."/>
        </authorList>
    </citation>
    <scope>NUCLEOTIDE SEQUENCE [LARGE SCALE GENOMIC DNA]</scope>
    <source>
        <strain evidence="2 3">DSM 18936</strain>
    </source>
</reference>
<evidence type="ECO:0000256" key="1">
    <source>
        <dbReference type="SAM" id="MobiDB-lite"/>
    </source>
</evidence>
<evidence type="ECO:0000313" key="3">
    <source>
        <dbReference type="Proteomes" id="UP000294558"/>
    </source>
</evidence>
<dbReference type="EMBL" id="SOAU01000001">
    <property type="protein sequence ID" value="TDT16261.1"/>
    <property type="molecule type" value="Genomic_DNA"/>
</dbReference>
<feature type="region of interest" description="Disordered" evidence="1">
    <location>
        <begin position="1"/>
        <end position="21"/>
    </location>
</feature>
<organism evidence="2 3">
    <name type="scientific">Ilumatobacter fluminis</name>
    <dbReference type="NCBI Taxonomy" id="467091"/>
    <lineage>
        <taxon>Bacteria</taxon>
        <taxon>Bacillati</taxon>
        <taxon>Actinomycetota</taxon>
        <taxon>Acidimicrobiia</taxon>
        <taxon>Acidimicrobiales</taxon>
        <taxon>Ilumatobacteraceae</taxon>
        <taxon>Ilumatobacter</taxon>
    </lineage>
</organism>
<dbReference type="AlphaFoldDB" id="A0A4R7HYR7"/>
<protein>
    <submittedName>
        <fullName evidence="2">Uncharacterized protein</fullName>
    </submittedName>
</protein>
<accession>A0A4R7HYR7</accession>
<evidence type="ECO:0000313" key="2">
    <source>
        <dbReference type="EMBL" id="TDT16261.1"/>
    </source>
</evidence>
<proteinExistence type="predicted"/>
<dbReference type="Proteomes" id="UP000294558">
    <property type="component" value="Unassembled WGS sequence"/>
</dbReference>
<gene>
    <name evidence="2" type="ORF">BDK89_1845</name>
</gene>
<sequence length="109" mass="12375">MVAVASSMRRPGFQRERRHGALLEPADRRQLERDGWRTTLDFRENHVRGLDGRLLRVEPVWIAEAERFSGQVEVACAEGSTAEEAWAQLAADVAADNTRTYQRVRVARA</sequence>
<name>A0A4R7HYR7_9ACTN</name>